<feature type="transmembrane region" description="Helical" evidence="1">
    <location>
        <begin position="31"/>
        <end position="51"/>
    </location>
</feature>
<evidence type="ECO:0000313" key="3">
    <source>
        <dbReference type="Proteomes" id="UP000297245"/>
    </source>
</evidence>
<dbReference type="EMBL" id="ML179148">
    <property type="protein sequence ID" value="THU97803.1"/>
    <property type="molecule type" value="Genomic_DNA"/>
</dbReference>
<keyword evidence="1" id="KW-0812">Transmembrane</keyword>
<organism evidence="2 3">
    <name type="scientific">Dendrothele bispora (strain CBS 962.96)</name>
    <dbReference type="NCBI Taxonomy" id="1314807"/>
    <lineage>
        <taxon>Eukaryota</taxon>
        <taxon>Fungi</taxon>
        <taxon>Dikarya</taxon>
        <taxon>Basidiomycota</taxon>
        <taxon>Agaricomycotina</taxon>
        <taxon>Agaricomycetes</taxon>
        <taxon>Agaricomycetidae</taxon>
        <taxon>Agaricales</taxon>
        <taxon>Agaricales incertae sedis</taxon>
        <taxon>Dendrothele</taxon>
    </lineage>
</organism>
<proteinExistence type="predicted"/>
<gene>
    <name evidence="2" type="ORF">K435DRAFT_857255</name>
</gene>
<reference evidence="2 3" key="1">
    <citation type="journal article" date="2019" name="Nat. Ecol. Evol.">
        <title>Megaphylogeny resolves global patterns of mushroom evolution.</title>
        <authorList>
            <person name="Varga T."/>
            <person name="Krizsan K."/>
            <person name="Foldi C."/>
            <person name="Dima B."/>
            <person name="Sanchez-Garcia M."/>
            <person name="Sanchez-Ramirez S."/>
            <person name="Szollosi G.J."/>
            <person name="Szarkandi J.G."/>
            <person name="Papp V."/>
            <person name="Albert L."/>
            <person name="Andreopoulos W."/>
            <person name="Angelini C."/>
            <person name="Antonin V."/>
            <person name="Barry K.W."/>
            <person name="Bougher N.L."/>
            <person name="Buchanan P."/>
            <person name="Buyck B."/>
            <person name="Bense V."/>
            <person name="Catcheside P."/>
            <person name="Chovatia M."/>
            <person name="Cooper J."/>
            <person name="Damon W."/>
            <person name="Desjardin D."/>
            <person name="Finy P."/>
            <person name="Geml J."/>
            <person name="Haridas S."/>
            <person name="Hughes K."/>
            <person name="Justo A."/>
            <person name="Karasinski D."/>
            <person name="Kautmanova I."/>
            <person name="Kiss B."/>
            <person name="Kocsube S."/>
            <person name="Kotiranta H."/>
            <person name="LaButti K.M."/>
            <person name="Lechner B.E."/>
            <person name="Liimatainen K."/>
            <person name="Lipzen A."/>
            <person name="Lukacs Z."/>
            <person name="Mihaltcheva S."/>
            <person name="Morgado L.N."/>
            <person name="Niskanen T."/>
            <person name="Noordeloos M.E."/>
            <person name="Ohm R.A."/>
            <person name="Ortiz-Santana B."/>
            <person name="Ovrebo C."/>
            <person name="Racz N."/>
            <person name="Riley R."/>
            <person name="Savchenko A."/>
            <person name="Shiryaev A."/>
            <person name="Soop K."/>
            <person name="Spirin V."/>
            <person name="Szebenyi C."/>
            <person name="Tomsovsky M."/>
            <person name="Tulloss R.E."/>
            <person name="Uehling J."/>
            <person name="Grigoriev I.V."/>
            <person name="Vagvolgyi C."/>
            <person name="Papp T."/>
            <person name="Martin F.M."/>
            <person name="Miettinen O."/>
            <person name="Hibbett D.S."/>
            <person name="Nagy L.G."/>
        </authorList>
    </citation>
    <scope>NUCLEOTIDE SEQUENCE [LARGE SCALE GENOMIC DNA]</scope>
    <source>
        <strain evidence="2 3">CBS 962.96</strain>
    </source>
</reference>
<keyword evidence="1" id="KW-1133">Transmembrane helix</keyword>
<keyword evidence="1" id="KW-0472">Membrane</keyword>
<accession>A0A4S8M7K7</accession>
<protein>
    <recommendedName>
        <fullName evidence="4">Fungal STAND N-terminal Goodbye domain-containing protein</fullName>
    </recommendedName>
</protein>
<sequence>MNTPTEIKLPTAHVSLLSQLDDTQSGTVSTVAYYTLVVLVMLSLWLFHLRYPCLTLSGLKNFVDMLDDMVQTRIDRGETTNFRDSVDRLQRQINDIDHEQSTVIFRWSSVHKYLCSSVITLWNIAKCYDKARVLHVSILEAITNERRAFEYFRDNYCRNLNFEGNRRRFRDEEANDMV</sequence>
<dbReference type="AlphaFoldDB" id="A0A4S8M7K7"/>
<evidence type="ECO:0000313" key="2">
    <source>
        <dbReference type="EMBL" id="THU97803.1"/>
    </source>
</evidence>
<dbReference type="Proteomes" id="UP000297245">
    <property type="component" value="Unassembled WGS sequence"/>
</dbReference>
<evidence type="ECO:0000256" key="1">
    <source>
        <dbReference type="SAM" id="Phobius"/>
    </source>
</evidence>
<keyword evidence="3" id="KW-1185">Reference proteome</keyword>
<name>A0A4S8M7K7_DENBC</name>
<evidence type="ECO:0008006" key="4">
    <source>
        <dbReference type="Google" id="ProtNLM"/>
    </source>
</evidence>